<reference evidence="1 2" key="1">
    <citation type="submission" date="2019-06" db="EMBL/GenBank/DDBJ databases">
        <title>Sequencing the genomes of 1000 actinobacteria strains.</title>
        <authorList>
            <person name="Klenk H.-P."/>
        </authorList>
    </citation>
    <scope>NUCLEOTIDE SEQUENCE [LARGE SCALE GENOMIC DNA]</scope>
    <source>
        <strain evidence="1 2">DSM 45511</strain>
    </source>
</reference>
<dbReference type="Proteomes" id="UP000319818">
    <property type="component" value="Unassembled WGS sequence"/>
</dbReference>
<comment type="caution">
    <text evidence="1">The sequence shown here is derived from an EMBL/GenBank/DDBJ whole genome shotgun (WGS) entry which is preliminary data.</text>
</comment>
<gene>
    <name evidence="1" type="ORF">FB388_7055</name>
</gene>
<name>A0A543FP47_9PSEU</name>
<proteinExistence type="predicted"/>
<keyword evidence="2" id="KW-1185">Reference proteome</keyword>
<dbReference type="EMBL" id="VFPH01000003">
    <property type="protein sequence ID" value="TQM35619.1"/>
    <property type="molecule type" value="Genomic_DNA"/>
</dbReference>
<protein>
    <submittedName>
        <fullName evidence="1">Uncharacterized protein</fullName>
    </submittedName>
</protein>
<organism evidence="1 2">
    <name type="scientific">Pseudonocardia cypriaca</name>
    <dbReference type="NCBI Taxonomy" id="882449"/>
    <lineage>
        <taxon>Bacteria</taxon>
        <taxon>Bacillati</taxon>
        <taxon>Actinomycetota</taxon>
        <taxon>Actinomycetes</taxon>
        <taxon>Pseudonocardiales</taxon>
        <taxon>Pseudonocardiaceae</taxon>
        <taxon>Pseudonocardia</taxon>
    </lineage>
</organism>
<sequence length="109" mass="12487">MIHHRMFDTVANMAFWMTKIPGGGFAMGEAPDEAEARLMIAREQGRASVTFSERSGRYRWTVVLDEGKTSHGWAETEAEGWWFVKEAVNRPFRGTHHRKPRGLWSLPPS</sequence>
<evidence type="ECO:0000313" key="1">
    <source>
        <dbReference type="EMBL" id="TQM35619.1"/>
    </source>
</evidence>
<evidence type="ECO:0000313" key="2">
    <source>
        <dbReference type="Proteomes" id="UP000319818"/>
    </source>
</evidence>
<dbReference type="AlphaFoldDB" id="A0A543FP47"/>
<accession>A0A543FP47</accession>